<comment type="caution">
    <text evidence="5">The sequence shown here is derived from an EMBL/GenBank/DDBJ whole genome shotgun (WGS) entry which is preliminary data.</text>
</comment>
<evidence type="ECO:0000256" key="2">
    <source>
        <dbReference type="ARBA" id="ARBA00022676"/>
    </source>
</evidence>
<dbReference type="PATRIC" id="fig|888050.3.peg.293"/>
<dbReference type="InterPro" id="IPR050834">
    <property type="entry name" value="Glycosyltransf_2"/>
</dbReference>
<keyword evidence="6" id="KW-1185">Reference proteome</keyword>
<evidence type="ECO:0000313" key="5">
    <source>
        <dbReference type="EMBL" id="ENO18964.1"/>
    </source>
</evidence>
<evidence type="ECO:0000313" key="6">
    <source>
        <dbReference type="Proteomes" id="UP000013015"/>
    </source>
</evidence>
<dbReference type="GO" id="GO:0016757">
    <property type="term" value="F:glycosyltransferase activity"/>
    <property type="evidence" value="ECO:0007669"/>
    <property type="project" value="UniProtKB-KW"/>
</dbReference>
<name>N6WFD7_9ACTO</name>
<proteinExistence type="inferred from homology"/>
<dbReference type="EMBL" id="AQHZ01000005">
    <property type="protein sequence ID" value="ENO18964.1"/>
    <property type="molecule type" value="Genomic_DNA"/>
</dbReference>
<protein>
    <submittedName>
        <fullName evidence="5">Family 2 glycosyl transferase</fullName>
    </submittedName>
</protein>
<keyword evidence="2" id="KW-0328">Glycosyltransferase</keyword>
<comment type="similarity">
    <text evidence="1">Belongs to the glycosyltransferase 2 family.</text>
</comment>
<dbReference type="InterPro" id="IPR001173">
    <property type="entry name" value="Glyco_trans_2-like"/>
</dbReference>
<evidence type="ECO:0000256" key="1">
    <source>
        <dbReference type="ARBA" id="ARBA00006739"/>
    </source>
</evidence>
<dbReference type="InterPro" id="IPR029044">
    <property type="entry name" value="Nucleotide-diphossugar_trans"/>
</dbReference>
<dbReference type="AlphaFoldDB" id="N6WFD7"/>
<evidence type="ECO:0000256" key="3">
    <source>
        <dbReference type="ARBA" id="ARBA00022679"/>
    </source>
</evidence>
<keyword evidence="3 5" id="KW-0808">Transferase</keyword>
<dbReference type="SUPFAM" id="SSF53448">
    <property type="entry name" value="Nucleotide-diphospho-sugar transferases"/>
    <property type="match status" value="1"/>
</dbReference>
<accession>N6WFD7</accession>
<dbReference type="PANTHER" id="PTHR43685:SF5">
    <property type="entry name" value="GLYCOSYLTRANSFERASE EPSE-RELATED"/>
    <property type="match status" value="1"/>
</dbReference>
<dbReference type="Proteomes" id="UP000013015">
    <property type="component" value="Unassembled WGS sequence"/>
</dbReference>
<dbReference type="HOGENOM" id="CLU_025996_2_1_11"/>
<dbReference type="PANTHER" id="PTHR43685">
    <property type="entry name" value="GLYCOSYLTRANSFERASE"/>
    <property type="match status" value="1"/>
</dbReference>
<evidence type="ECO:0000259" key="4">
    <source>
        <dbReference type="Pfam" id="PF00535"/>
    </source>
</evidence>
<dbReference type="Pfam" id="PF00535">
    <property type="entry name" value="Glycos_transf_2"/>
    <property type="match status" value="1"/>
</dbReference>
<reference evidence="5 6" key="1">
    <citation type="submission" date="2013-03" db="EMBL/GenBank/DDBJ databases">
        <title>Reference genome for the Human Microbiome Project.</title>
        <authorList>
            <person name="Aqrawi P."/>
            <person name="Ayvaz T."/>
            <person name="Bess C."/>
            <person name="Blankenburg K."/>
            <person name="Coyle M."/>
            <person name="Deng J."/>
            <person name="Forbes L."/>
            <person name="Fowler G."/>
            <person name="Francisco L."/>
            <person name="Fu Q."/>
            <person name="Gibbs R."/>
            <person name="Gross S."/>
            <person name="Gubbala S."/>
            <person name="Hale W."/>
            <person name="Hemphill L."/>
            <person name="Highlander S."/>
            <person name="Hirani K."/>
            <person name="Jackson L."/>
            <person name="Jakkamsetti A."/>
            <person name="Javaid M."/>
            <person name="Jayaseelan J.C."/>
            <person name="Jiang H."/>
            <person name="Joshi V."/>
            <person name="Korchina V."/>
            <person name="Kovar C."/>
            <person name="Lara F."/>
            <person name="Lee S."/>
            <person name="Liu Y."/>
            <person name="Mata R."/>
            <person name="Mathew T."/>
            <person name="Munidasa M."/>
            <person name="Muzny D."/>
            <person name="Nazareth L."/>
            <person name="Ngo R."/>
            <person name="Nguyen L."/>
            <person name="Nguyen N."/>
            <person name="Okwuonu G."/>
            <person name="Ongeri F."/>
            <person name="Palculict T."/>
            <person name="Patil S."/>
            <person name="Petrosino J."/>
            <person name="Pham C."/>
            <person name="Pham P."/>
            <person name="Pu L.-L."/>
            <person name="Qin X."/>
            <person name="Qu J."/>
            <person name="Reid J."/>
            <person name="Ross M."/>
            <person name="Ruth R."/>
            <person name="Saada N."/>
            <person name="San Lucas F."/>
            <person name="Santibanez J."/>
            <person name="Shang Y."/>
            <person name="Simmons D."/>
            <person name="Song X.-Z."/>
            <person name="Tang L.-Y."/>
            <person name="Thornton R."/>
            <person name="Warren J."/>
            <person name="Weissenberger G."/>
            <person name="Wilczek-Boney K."/>
            <person name="Worley K."/>
            <person name="Youmans B."/>
            <person name="Zhang J."/>
            <person name="Zhang L."/>
            <person name="Zhao Z."/>
            <person name="Zhou C."/>
            <person name="Zhu D."/>
            <person name="Zhu Y."/>
        </authorList>
    </citation>
    <scope>NUCLEOTIDE SEQUENCE [LARGE SCALE GENOMIC DNA]</scope>
    <source>
        <strain evidence="5 6">F0333</strain>
    </source>
</reference>
<sequence>MATYNGGQWIAEQIDSILSQSGVEVRILASDDGSTDDTLTILEDRGVSVLEARTGKRGSAQNFCHIIAAASAQEDEYVALADQDDIWYPGRLARQVKILREGPFDAVSSSIDALYPDGTKKILRKDFPERRLDFVCQSPGPGSTYVFTPQAFAQLQKDLRSGVVDTDAVGFHDWLLYTLARAHMMKWHIDSTPTLAYRQHEANDMGANSGLGAARTRAAMLGAGWYREQFALMARTARAVTTEPGMSAEMDQTLSLLQGKGIVNRVRLAWHCRHLRRRKRDRIVLALMELLGLW</sequence>
<organism evidence="5 6">
    <name type="scientific">Schaalia cardiffensis F0333</name>
    <dbReference type="NCBI Taxonomy" id="888050"/>
    <lineage>
        <taxon>Bacteria</taxon>
        <taxon>Bacillati</taxon>
        <taxon>Actinomycetota</taxon>
        <taxon>Actinomycetes</taxon>
        <taxon>Actinomycetales</taxon>
        <taxon>Actinomycetaceae</taxon>
        <taxon>Schaalia</taxon>
    </lineage>
</organism>
<gene>
    <name evidence="5" type="ORF">HMPREF9004_0299</name>
</gene>
<dbReference type="Gene3D" id="3.90.550.10">
    <property type="entry name" value="Spore Coat Polysaccharide Biosynthesis Protein SpsA, Chain A"/>
    <property type="match status" value="1"/>
</dbReference>
<feature type="domain" description="Glycosyltransferase 2-like" evidence="4">
    <location>
        <begin position="1"/>
        <end position="149"/>
    </location>
</feature>
<dbReference type="STRING" id="888050.HMPREF9004_0299"/>
<dbReference type="eggNOG" id="COG0463">
    <property type="taxonomic scope" value="Bacteria"/>
</dbReference>